<gene>
    <name evidence="1" type="ORF">AWP47_12230</name>
</gene>
<protein>
    <submittedName>
        <fullName evidence="1">Uncharacterized protein</fullName>
    </submittedName>
</protein>
<dbReference type="EMBL" id="LRKC01000119">
    <property type="protein sequence ID" value="OKV11625.1"/>
    <property type="molecule type" value="Genomic_DNA"/>
</dbReference>
<comment type="caution">
    <text evidence="1">The sequence shown here is derived from an EMBL/GenBank/DDBJ whole genome shotgun (WGS) entry which is preliminary data.</text>
</comment>
<dbReference type="AlphaFoldDB" id="A0A1Q6BHL1"/>
<accession>A0A1Q6BHL1</accession>
<evidence type="ECO:0000313" key="2">
    <source>
        <dbReference type="Proteomes" id="UP000185794"/>
    </source>
</evidence>
<organism evidence="1 2">
    <name type="scientific">Escherichia coli</name>
    <dbReference type="NCBI Taxonomy" id="562"/>
    <lineage>
        <taxon>Bacteria</taxon>
        <taxon>Pseudomonadati</taxon>
        <taxon>Pseudomonadota</taxon>
        <taxon>Gammaproteobacteria</taxon>
        <taxon>Enterobacterales</taxon>
        <taxon>Enterobacteriaceae</taxon>
        <taxon>Escherichia</taxon>
    </lineage>
</organism>
<dbReference type="Proteomes" id="UP000185794">
    <property type="component" value="Unassembled WGS sequence"/>
</dbReference>
<evidence type="ECO:0000313" key="1">
    <source>
        <dbReference type="EMBL" id="OKV11625.1"/>
    </source>
</evidence>
<reference evidence="1 2" key="1">
    <citation type="journal article" date="2017" name="Front. Cell. Infect. Microbiol.">
        <title>Chaperone-usher pili loci of human colonization factor-negative enterotoxigenic Escherichia coli.</title>
        <authorList>
            <person name="Del Canto F."/>
            <person name="Vidal R."/>
            <person name="Stine O.C."/>
            <person name="Pop M."/>
        </authorList>
    </citation>
    <scope>NUCLEOTIDE SEQUENCE [LARGE SCALE GENOMIC DNA]</scope>
    <source>
        <strain evidence="1 2">700324</strain>
    </source>
</reference>
<name>A0A1Q6BHL1_ECOLX</name>
<sequence>MRIIFSLRYNLEPHQHSRRLLSKPTFAHILSIADRNHSHYHCVVDYLISPLLANHLVSCRCQTPHEVVIQLMRNK</sequence>
<proteinExistence type="predicted"/>